<comment type="caution">
    <text evidence="3">The sequence shown here is derived from an EMBL/GenBank/DDBJ whole genome shotgun (WGS) entry which is preliminary data.</text>
</comment>
<dbReference type="CDD" id="cd03507">
    <property type="entry name" value="Delta12-FADS-like"/>
    <property type="match status" value="1"/>
</dbReference>
<dbReference type="InterPro" id="IPR005804">
    <property type="entry name" value="FA_desaturase_dom"/>
</dbReference>
<evidence type="ECO:0000256" key="1">
    <source>
        <dbReference type="SAM" id="Phobius"/>
    </source>
</evidence>
<feature type="transmembrane region" description="Helical" evidence="1">
    <location>
        <begin position="254"/>
        <end position="274"/>
    </location>
</feature>
<keyword evidence="1" id="KW-0472">Membrane</keyword>
<feature type="transmembrane region" description="Helical" evidence="1">
    <location>
        <begin position="139"/>
        <end position="159"/>
    </location>
</feature>
<sequence length="415" mass="48458">MTRKDENGNPVTFSKTLEWASPVPVEVEHQPYDPEAHGYQQIKGAPPPPPLEKPPFTLKEIRDSIPPHCFERSIPRAFFYTVINIVQCAALFYIAWAFEGLPRVFTLIFWPIYWLLQGATFFGIGVIGHECGHEAYSKYVRLNHTVGFVLHTFILIPYFNWRTGHLKHHKGTGSVEHDEVHSLITRSRVKILWMKMIDASRLYTLIEIVGFLTVGVPMYLIFNYSGPQKYKGKVADHFSPSSVLFLPKQRMEIIMSDLACLSWIFVLMYLGWEYSFSRVMYYYVIPLTVHNCFSVLLTFLQHTDTYVPHYRGEDWSWLRGTLCTVDRSYGKLLDVMFHHLADTHVCHHLFPRIPFYHAQEATEAVKTVLGKYYMWDETPVLQALWRVYRHCKFVEDEGPVAFYKTKLQDSKDLDD</sequence>
<dbReference type="GO" id="GO:0016491">
    <property type="term" value="F:oxidoreductase activity"/>
    <property type="evidence" value="ECO:0007669"/>
    <property type="project" value="InterPro"/>
</dbReference>
<feature type="domain" description="Fatty acid desaturase" evidence="2">
    <location>
        <begin position="109"/>
        <end position="374"/>
    </location>
</feature>
<keyword evidence="1" id="KW-0812">Transmembrane</keyword>
<feature type="transmembrane region" description="Helical" evidence="1">
    <location>
        <begin position="77"/>
        <end position="98"/>
    </location>
</feature>
<proteinExistence type="predicted"/>
<keyword evidence="4" id="KW-1185">Reference proteome</keyword>
<dbReference type="GO" id="GO:0006629">
    <property type="term" value="P:lipid metabolic process"/>
    <property type="evidence" value="ECO:0007669"/>
    <property type="project" value="InterPro"/>
</dbReference>
<keyword evidence="1" id="KW-1133">Transmembrane helix</keyword>
<protein>
    <recommendedName>
        <fullName evidence="2">Fatty acid desaturase domain-containing protein</fullName>
    </recommendedName>
</protein>
<feature type="transmembrane region" description="Helical" evidence="1">
    <location>
        <begin position="280"/>
        <end position="300"/>
    </location>
</feature>
<dbReference type="EMBL" id="CAJVCH010090184">
    <property type="protein sequence ID" value="CAG7722533.1"/>
    <property type="molecule type" value="Genomic_DNA"/>
</dbReference>
<dbReference type="AlphaFoldDB" id="A0A8J2JNZ4"/>
<dbReference type="OrthoDB" id="1461976at2759"/>
<reference evidence="3" key="1">
    <citation type="submission" date="2021-06" db="EMBL/GenBank/DDBJ databases">
        <authorList>
            <person name="Hodson N. C."/>
            <person name="Mongue J. A."/>
            <person name="Jaron S. K."/>
        </authorList>
    </citation>
    <scope>NUCLEOTIDE SEQUENCE</scope>
</reference>
<dbReference type="Pfam" id="PF00487">
    <property type="entry name" value="FA_desaturase"/>
    <property type="match status" value="1"/>
</dbReference>
<evidence type="ECO:0000313" key="4">
    <source>
        <dbReference type="Proteomes" id="UP000708208"/>
    </source>
</evidence>
<feature type="transmembrane region" description="Helical" evidence="1">
    <location>
        <begin position="104"/>
        <end position="127"/>
    </location>
</feature>
<gene>
    <name evidence="3" type="ORF">AFUS01_LOCUS11664</name>
</gene>
<dbReference type="Proteomes" id="UP000708208">
    <property type="component" value="Unassembled WGS sequence"/>
</dbReference>
<evidence type="ECO:0000313" key="3">
    <source>
        <dbReference type="EMBL" id="CAG7722533.1"/>
    </source>
</evidence>
<dbReference type="PANTHER" id="PTHR32100">
    <property type="entry name" value="OMEGA-6 FATTY ACID DESATURASE, CHLOROPLASTIC"/>
    <property type="match status" value="1"/>
</dbReference>
<accession>A0A8J2JNZ4</accession>
<dbReference type="InterPro" id="IPR012171">
    <property type="entry name" value="Fatty_acid_desaturase"/>
</dbReference>
<name>A0A8J2JNZ4_9HEXA</name>
<organism evidence="3 4">
    <name type="scientific">Allacma fusca</name>
    <dbReference type="NCBI Taxonomy" id="39272"/>
    <lineage>
        <taxon>Eukaryota</taxon>
        <taxon>Metazoa</taxon>
        <taxon>Ecdysozoa</taxon>
        <taxon>Arthropoda</taxon>
        <taxon>Hexapoda</taxon>
        <taxon>Collembola</taxon>
        <taxon>Symphypleona</taxon>
        <taxon>Sminthuridae</taxon>
        <taxon>Allacma</taxon>
    </lineage>
</organism>
<feature type="transmembrane region" description="Helical" evidence="1">
    <location>
        <begin position="202"/>
        <end position="222"/>
    </location>
</feature>
<evidence type="ECO:0000259" key="2">
    <source>
        <dbReference type="Pfam" id="PF00487"/>
    </source>
</evidence>